<evidence type="ECO:0000313" key="6">
    <source>
        <dbReference type="Proteomes" id="UP000559027"/>
    </source>
</evidence>
<dbReference type="Gene3D" id="3.10.110.10">
    <property type="entry name" value="Ubiquitin Conjugating Enzyme"/>
    <property type="match status" value="1"/>
</dbReference>
<dbReference type="PROSITE" id="PS50127">
    <property type="entry name" value="UBC_2"/>
    <property type="match status" value="1"/>
</dbReference>
<name>A0A8H5G3L6_9AGAR</name>
<proteinExistence type="predicted"/>
<evidence type="ECO:0000256" key="3">
    <source>
        <dbReference type="PROSITE-ProRule" id="PRU10133"/>
    </source>
</evidence>
<dbReference type="GO" id="GO:0016740">
    <property type="term" value="F:transferase activity"/>
    <property type="evidence" value="ECO:0007669"/>
    <property type="project" value="UniProtKB-KW"/>
</dbReference>
<dbReference type="Proteomes" id="UP000559027">
    <property type="component" value="Unassembled WGS sequence"/>
</dbReference>
<dbReference type="InterPro" id="IPR000608">
    <property type="entry name" value="UBC"/>
</dbReference>
<dbReference type="InterPro" id="IPR050113">
    <property type="entry name" value="Ub_conjugating_enzyme"/>
</dbReference>
<feature type="active site" description="Glycyl thioester intermediate" evidence="3">
    <location>
        <position position="407"/>
    </location>
</feature>
<dbReference type="CDD" id="cd23798">
    <property type="entry name" value="UBCc_UBE2I"/>
    <property type="match status" value="1"/>
</dbReference>
<evidence type="ECO:0000256" key="1">
    <source>
        <dbReference type="ARBA" id="ARBA00022679"/>
    </source>
</evidence>
<dbReference type="SUPFAM" id="SSF54495">
    <property type="entry name" value="UBC-like"/>
    <property type="match status" value="1"/>
</dbReference>
<keyword evidence="6" id="KW-1185">Reference proteome</keyword>
<gene>
    <name evidence="5" type="ORF">D9756_001324</name>
</gene>
<comment type="caution">
    <text evidence="5">The sequence shown here is derived from an EMBL/GenBank/DDBJ whole genome shotgun (WGS) entry which is preliminary data.</text>
</comment>
<dbReference type="InterPro" id="IPR023313">
    <property type="entry name" value="UBQ-conjugating_AS"/>
</dbReference>
<dbReference type="InterPro" id="IPR016135">
    <property type="entry name" value="UBQ-conjugating_enzyme/RWD"/>
</dbReference>
<dbReference type="PANTHER" id="PTHR24067">
    <property type="entry name" value="UBIQUITIN-CONJUGATING ENZYME E2"/>
    <property type="match status" value="1"/>
</dbReference>
<dbReference type="PROSITE" id="PS00183">
    <property type="entry name" value="UBC_1"/>
    <property type="match status" value="1"/>
</dbReference>
<evidence type="ECO:0000313" key="5">
    <source>
        <dbReference type="EMBL" id="KAF5357761.1"/>
    </source>
</evidence>
<feature type="domain" description="UBC core" evidence="4">
    <location>
        <begin position="316"/>
        <end position="471"/>
    </location>
</feature>
<organism evidence="5 6">
    <name type="scientific">Leucocoprinus leucothites</name>
    <dbReference type="NCBI Taxonomy" id="201217"/>
    <lineage>
        <taxon>Eukaryota</taxon>
        <taxon>Fungi</taxon>
        <taxon>Dikarya</taxon>
        <taxon>Basidiomycota</taxon>
        <taxon>Agaricomycotina</taxon>
        <taxon>Agaricomycetes</taxon>
        <taxon>Agaricomycetidae</taxon>
        <taxon>Agaricales</taxon>
        <taxon>Agaricineae</taxon>
        <taxon>Agaricaceae</taxon>
        <taxon>Leucocoprinus</taxon>
    </lineage>
</organism>
<dbReference type="OrthoDB" id="6600758at2759"/>
<evidence type="ECO:0000259" key="4">
    <source>
        <dbReference type="PROSITE" id="PS50127"/>
    </source>
</evidence>
<dbReference type="EMBL" id="JAACJO010000005">
    <property type="protein sequence ID" value="KAF5357761.1"/>
    <property type="molecule type" value="Genomic_DNA"/>
</dbReference>
<protein>
    <recommendedName>
        <fullName evidence="4">UBC core domain-containing protein</fullName>
    </recommendedName>
</protein>
<dbReference type="SMART" id="SM00212">
    <property type="entry name" value="UBCc"/>
    <property type="match status" value="1"/>
</dbReference>
<keyword evidence="2" id="KW-0833">Ubl conjugation pathway</keyword>
<accession>A0A8H5G3L6</accession>
<dbReference type="AlphaFoldDB" id="A0A8H5G3L6"/>
<dbReference type="Pfam" id="PF00179">
    <property type="entry name" value="UQ_con"/>
    <property type="match status" value="1"/>
</dbReference>
<evidence type="ECO:0000256" key="2">
    <source>
        <dbReference type="ARBA" id="ARBA00022786"/>
    </source>
</evidence>
<keyword evidence="1" id="KW-0808">Transferase</keyword>
<sequence length="472" mass="54382">MSIPRELINLFIGYSEDDLRTLFRLCLVSRACYYAARPLLYRNVQVVASRESRITALGKMLFDVISSDSQLASYVHDFTFDAAFYSQESEIPIPTLLTVLHKTLNSMCRLRKHCLVFPGQCDDEFPIDPALLGHNFQLEEFYWRDFRWYISIAPQLHKFLASQARIKTLELVSGPDTTFPTFPIAPTACPDLHTFSGNFQYFQELAPTRLITNFVWSGVSPVPSSVLESLAPSFSRLRLLVFHEGFPSELDLAILTSHLSSLEILHLSLEDTRTIFQAYRQIQSAQRFVDHIHKLTKLRAFVLRVQPPQFQFHEHSQRMLSCEWFNALPKLERTYFNGAVGNSEDLLCWTRGQILKPRRTVMKETAWDGGLYKLNMTFPEDYPSKPPKCKFTPPLFHPNVYPSGTVCLSILDEEKSWKPAITIKQILLGIQDLLDDPNVNDPAQSDAYTMFKNDKVAYERRVRQQARDNIPK</sequence>
<reference evidence="5 6" key="1">
    <citation type="journal article" date="2020" name="ISME J.">
        <title>Uncovering the hidden diversity of litter-decomposition mechanisms in mushroom-forming fungi.</title>
        <authorList>
            <person name="Floudas D."/>
            <person name="Bentzer J."/>
            <person name="Ahren D."/>
            <person name="Johansson T."/>
            <person name="Persson P."/>
            <person name="Tunlid A."/>
        </authorList>
    </citation>
    <scope>NUCLEOTIDE SEQUENCE [LARGE SCALE GENOMIC DNA]</scope>
    <source>
        <strain evidence="5 6">CBS 146.42</strain>
    </source>
</reference>